<dbReference type="InterPro" id="IPR016161">
    <property type="entry name" value="Ald_DH/histidinol_DH"/>
</dbReference>
<dbReference type="SUPFAM" id="SSF53720">
    <property type="entry name" value="ALDH-like"/>
    <property type="match status" value="1"/>
</dbReference>
<feature type="domain" description="Aldehyde dehydrogenase" evidence="1">
    <location>
        <begin position="1"/>
        <end position="48"/>
    </location>
</feature>
<keyword evidence="2" id="KW-1185">Reference proteome</keyword>
<dbReference type="InterPro" id="IPR016163">
    <property type="entry name" value="Ald_DH_C"/>
</dbReference>
<organism evidence="2 3">
    <name type="scientific">Meloidogyne javanica</name>
    <name type="common">Root-knot nematode worm</name>
    <dbReference type="NCBI Taxonomy" id="6303"/>
    <lineage>
        <taxon>Eukaryota</taxon>
        <taxon>Metazoa</taxon>
        <taxon>Ecdysozoa</taxon>
        <taxon>Nematoda</taxon>
        <taxon>Chromadorea</taxon>
        <taxon>Rhabditida</taxon>
        <taxon>Tylenchina</taxon>
        <taxon>Tylenchomorpha</taxon>
        <taxon>Tylenchoidea</taxon>
        <taxon>Meloidogynidae</taxon>
        <taxon>Meloidogyninae</taxon>
        <taxon>Meloidogyne</taxon>
        <taxon>Meloidogyne incognita group</taxon>
    </lineage>
</organism>
<dbReference type="Pfam" id="PF00171">
    <property type="entry name" value="Aldedh"/>
    <property type="match status" value="1"/>
</dbReference>
<dbReference type="PANTHER" id="PTHR11699">
    <property type="entry name" value="ALDEHYDE DEHYDROGENASE-RELATED"/>
    <property type="match status" value="1"/>
</dbReference>
<dbReference type="Gene3D" id="3.40.309.10">
    <property type="entry name" value="Aldehyde Dehydrogenase, Chain A, domain 2"/>
    <property type="match status" value="1"/>
</dbReference>
<evidence type="ECO:0000313" key="2">
    <source>
        <dbReference type="Proteomes" id="UP000887561"/>
    </source>
</evidence>
<sequence length="55" mass="5930">GKKEGAKLVTGGGKFVGKEANIGYYIQPIIFSDVKSDMKIAQEEIFGPSIKTRIA</sequence>
<proteinExistence type="predicted"/>
<reference evidence="3" key="1">
    <citation type="submission" date="2022-11" db="UniProtKB">
        <authorList>
            <consortium name="WormBaseParasite"/>
        </authorList>
    </citation>
    <scope>IDENTIFICATION</scope>
</reference>
<evidence type="ECO:0000313" key="3">
    <source>
        <dbReference type="WBParaSite" id="scaffold26432_cov158.g20493"/>
    </source>
</evidence>
<accession>A0A915M3Z9</accession>
<dbReference type="Proteomes" id="UP000887561">
    <property type="component" value="Unplaced"/>
</dbReference>
<name>A0A915M3Z9_MELJA</name>
<evidence type="ECO:0000259" key="1">
    <source>
        <dbReference type="Pfam" id="PF00171"/>
    </source>
</evidence>
<dbReference type="GO" id="GO:0016620">
    <property type="term" value="F:oxidoreductase activity, acting on the aldehyde or oxo group of donors, NAD or NADP as acceptor"/>
    <property type="evidence" value="ECO:0007669"/>
    <property type="project" value="InterPro"/>
</dbReference>
<protein>
    <submittedName>
        <fullName evidence="3">Aldehyde dehydrogenase domain-containing protein</fullName>
    </submittedName>
</protein>
<dbReference type="InterPro" id="IPR015590">
    <property type="entry name" value="Aldehyde_DH_dom"/>
</dbReference>
<dbReference type="WBParaSite" id="scaffold26432_cov158.g20493">
    <property type="protein sequence ID" value="scaffold26432_cov158.g20493"/>
    <property type="gene ID" value="scaffold26432_cov158.g20493"/>
</dbReference>
<dbReference type="AlphaFoldDB" id="A0A915M3Z9"/>